<sequence>MANYQTMQIWVKKNHRMHGYFKEMCQHAKNMHNTTNFYIRQVFTAFTQEKAFQPLQEEVLDTIQKHMPIINANQFVVYQKKVVKEHSKPARERKEIKCHLFKEPSRENPYVDYNFLDALFKSMAQEDYRSLPTQSSQGVMKTVFQNWKAFYGSLREYKTNPSKFKARPKIPGYRRKKEKEVLFSNQDCVIKENKFLKFPKTKERLNIGKLGFTEGRLKQVRLIPKYGHYMVELIFQMPSEQEMKASKKRYMSVDLGMDNLATIVTNTGRKPVIVKGKNIKSINQRYNQLKAHYHGILRQGKNTNEGLFTSKRLEKINYKRFNQIKDLFHKASYRIEKIALEEDIDTIIIGQNKAWKQHAKMGKRNNQSFTTIPHRLLMQMIKYKAQRHGIKVIVTEETGRVSRMSMRRHLPQNLPYNQYLSMLFSWIIPHFLNVMKLVMIINECYFISPSTCFSQSSSTPQAISGSPFNDFIVPTYTLFVDLPISI</sequence>
<evidence type="ECO:0000256" key="3">
    <source>
        <dbReference type="ARBA" id="ARBA00023125"/>
    </source>
</evidence>
<gene>
    <name evidence="6" type="ORF">BN997_01469</name>
</gene>
<accession>A0A0A1MPE2</accession>
<evidence type="ECO:0000313" key="7">
    <source>
        <dbReference type="Proteomes" id="UP000040453"/>
    </source>
</evidence>
<evidence type="ECO:0000259" key="5">
    <source>
        <dbReference type="Pfam" id="PF01385"/>
    </source>
</evidence>
<dbReference type="InterPro" id="IPR010095">
    <property type="entry name" value="Cas12f1-like_TNB"/>
</dbReference>
<comment type="similarity">
    <text evidence="1">In the C-terminal section; belongs to the transposase 35 family.</text>
</comment>
<reference evidence="6 7" key="1">
    <citation type="submission" date="2014-11" db="EMBL/GenBank/DDBJ databases">
        <authorList>
            <person name="Urmite Genomes Urmite Genomes"/>
        </authorList>
    </citation>
    <scope>NUCLEOTIDE SEQUENCE [LARGE SCALE GENOMIC DNA]</scope>
    <source>
        <strain evidence="6 7">Oc5</strain>
    </source>
</reference>
<keyword evidence="4" id="KW-0233">DNA recombination</keyword>
<proteinExistence type="inferred from homology"/>
<dbReference type="GO" id="GO:0006310">
    <property type="term" value="P:DNA recombination"/>
    <property type="evidence" value="ECO:0007669"/>
    <property type="project" value="UniProtKB-KW"/>
</dbReference>
<dbReference type="NCBIfam" id="TIGR01766">
    <property type="entry name" value="IS200/IS605 family accessory protein TnpB-like domain"/>
    <property type="match status" value="1"/>
</dbReference>
<dbReference type="AlphaFoldDB" id="A0A0A1MPE2"/>
<evidence type="ECO:0000256" key="1">
    <source>
        <dbReference type="ARBA" id="ARBA00008761"/>
    </source>
</evidence>
<keyword evidence="2" id="KW-0815">Transposition</keyword>
<dbReference type="GO" id="GO:0003677">
    <property type="term" value="F:DNA binding"/>
    <property type="evidence" value="ECO:0007669"/>
    <property type="project" value="UniProtKB-KW"/>
</dbReference>
<dbReference type="GO" id="GO:0032196">
    <property type="term" value="P:transposition"/>
    <property type="evidence" value="ECO:0007669"/>
    <property type="project" value="UniProtKB-KW"/>
</dbReference>
<evidence type="ECO:0000256" key="2">
    <source>
        <dbReference type="ARBA" id="ARBA00022578"/>
    </source>
</evidence>
<dbReference type="RefSeq" id="WP_425311617.1">
    <property type="nucleotide sequence ID" value="NZ_CDGG01000001.1"/>
</dbReference>
<dbReference type="Pfam" id="PF01385">
    <property type="entry name" value="OrfB_IS605"/>
    <property type="match status" value="1"/>
</dbReference>
<dbReference type="NCBIfam" id="NF040570">
    <property type="entry name" value="guided_TnpB"/>
    <property type="match status" value="1"/>
</dbReference>
<protein>
    <submittedName>
        <fullName evidence="6">Putative transposase</fullName>
    </submittedName>
</protein>
<evidence type="ECO:0000313" key="6">
    <source>
        <dbReference type="EMBL" id="CEI81634.1"/>
    </source>
</evidence>
<feature type="domain" description="Probable transposase IS891/IS1136/IS1341" evidence="5">
    <location>
        <begin position="242"/>
        <end position="354"/>
    </location>
</feature>
<dbReference type="EMBL" id="CDGG01000001">
    <property type="protein sequence ID" value="CEI81634.1"/>
    <property type="molecule type" value="Genomic_DNA"/>
</dbReference>
<dbReference type="InterPro" id="IPR001959">
    <property type="entry name" value="Transposase"/>
</dbReference>
<organism evidence="6 7">
    <name type="scientific">Oceanobacillus oncorhynchi</name>
    <dbReference type="NCBI Taxonomy" id="545501"/>
    <lineage>
        <taxon>Bacteria</taxon>
        <taxon>Bacillati</taxon>
        <taxon>Bacillota</taxon>
        <taxon>Bacilli</taxon>
        <taxon>Bacillales</taxon>
        <taxon>Bacillaceae</taxon>
        <taxon>Oceanobacillus</taxon>
    </lineage>
</organism>
<name>A0A0A1MPE2_9BACI</name>
<keyword evidence="3" id="KW-0238">DNA-binding</keyword>
<dbReference type="Proteomes" id="UP000040453">
    <property type="component" value="Unassembled WGS sequence"/>
</dbReference>
<dbReference type="STRING" id="545501.BN997_01469"/>
<evidence type="ECO:0000256" key="4">
    <source>
        <dbReference type="ARBA" id="ARBA00023172"/>
    </source>
</evidence>
<keyword evidence="7" id="KW-1185">Reference proteome</keyword>